<dbReference type="Pfam" id="PF07362">
    <property type="entry name" value="CcdA"/>
    <property type="match status" value="1"/>
</dbReference>
<comment type="caution">
    <text evidence="2">The sequence shown here is derived from an EMBL/GenBank/DDBJ whole genome shotgun (WGS) entry which is preliminary data.</text>
</comment>
<proteinExistence type="predicted"/>
<name>A0ABV5LJV1_9ACTN</name>
<accession>A0ABV5LJV1</accession>
<gene>
    <name evidence="2" type="ORF">ACFFUA_34480</name>
</gene>
<dbReference type="RefSeq" id="WP_366482501.1">
    <property type="nucleotide sequence ID" value="NZ_JBHMDI010000184.1"/>
</dbReference>
<evidence type="ECO:0000256" key="1">
    <source>
        <dbReference type="ARBA" id="ARBA00022649"/>
    </source>
</evidence>
<keyword evidence="1" id="KW-1277">Toxin-antitoxin system</keyword>
<protein>
    <submittedName>
        <fullName evidence="2">Type II toxin-antitoxin system CcdA family antitoxin</fullName>
    </submittedName>
</protein>
<sequence>MTAPKTPARKKVSITLSPDLEQRAKAAGGDNFSAYVEQALEEKMIHDGMLEYARLRAADAVDDVLEAVEADVEAAA</sequence>
<keyword evidence="3" id="KW-1185">Reference proteome</keyword>
<evidence type="ECO:0000313" key="2">
    <source>
        <dbReference type="EMBL" id="MFB9352460.1"/>
    </source>
</evidence>
<organism evidence="2 3">
    <name type="scientific">Streptomyces heliomycini</name>
    <dbReference type="NCBI Taxonomy" id="284032"/>
    <lineage>
        <taxon>Bacteria</taxon>
        <taxon>Bacillati</taxon>
        <taxon>Actinomycetota</taxon>
        <taxon>Actinomycetes</taxon>
        <taxon>Kitasatosporales</taxon>
        <taxon>Streptomycetaceae</taxon>
        <taxon>Streptomyces</taxon>
    </lineage>
</organism>
<reference evidence="2 3" key="1">
    <citation type="submission" date="2024-09" db="EMBL/GenBank/DDBJ databases">
        <authorList>
            <person name="Sun Q."/>
            <person name="Mori K."/>
        </authorList>
    </citation>
    <scope>NUCLEOTIDE SEQUENCE [LARGE SCALE GENOMIC DNA]</scope>
    <source>
        <strain evidence="2 3">JCM 9767</strain>
    </source>
</reference>
<dbReference type="Proteomes" id="UP001589753">
    <property type="component" value="Unassembled WGS sequence"/>
</dbReference>
<dbReference type="InterPro" id="IPR009956">
    <property type="entry name" value="Post-segregation_anti-tox_CcdA"/>
</dbReference>
<evidence type="ECO:0000313" key="3">
    <source>
        <dbReference type="Proteomes" id="UP001589753"/>
    </source>
</evidence>
<dbReference type="EMBL" id="JBHMDI010000184">
    <property type="protein sequence ID" value="MFB9352460.1"/>
    <property type="molecule type" value="Genomic_DNA"/>
</dbReference>